<dbReference type="AlphaFoldDB" id="A0AAW1T001"/>
<protein>
    <recommendedName>
        <fullName evidence="1">Ysc84 actin-binding domain-containing protein</fullName>
    </recommendedName>
</protein>
<feature type="domain" description="Ysc84 actin-binding" evidence="1">
    <location>
        <begin position="89"/>
        <end position="213"/>
    </location>
</feature>
<dbReference type="InterPro" id="IPR007461">
    <property type="entry name" value="Ysc84_actin-binding"/>
</dbReference>
<dbReference type="Pfam" id="PF04366">
    <property type="entry name" value="Ysc84"/>
    <property type="match status" value="1"/>
</dbReference>
<gene>
    <name evidence="2" type="ORF">WJX84_000944</name>
</gene>
<dbReference type="Proteomes" id="UP001485043">
    <property type="component" value="Unassembled WGS sequence"/>
</dbReference>
<accession>A0AAW1T001</accession>
<evidence type="ECO:0000313" key="3">
    <source>
        <dbReference type="Proteomes" id="UP001485043"/>
    </source>
</evidence>
<sequence>MTNSKFLLDKVKLASVDLDSHLSVNPTSQSGALTPDVLRQGQAMAFQRIMKLGLIAGGEWGSGFVVAKVPAQNGVGFQWSAPSFFKVAGGSVGLTGAIESVHTIIVMATTAGAAKFAHGVSFAGPDFDLTFANDYSSRGMKTATESKIPKGEILACTKVSGGFAVDISFSGGTISCDHASNKACYGGDYTPEQILSGAVEPPPEFQPIYQKLYAKMGTEATSNIQAEASLATHTWNAAP</sequence>
<keyword evidence="3" id="KW-1185">Reference proteome</keyword>
<evidence type="ECO:0000259" key="1">
    <source>
        <dbReference type="Pfam" id="PF04366"/>
    </source>
</evidence>
<dbReference type="CDD" id="cd11524">
    <property type="entry name" value="SYLF"/>
    <property type="match status" value="1"/>
</dbReference>
<reference evidence="2 3" key="1">
    <citation type="journal article" date="2024" name="Nat. Commun.">
        <title>Phylogenomics reveals the evolutionary origins of lichenization in chlorophyte algae.</title>
        <authorList>
            <person name="Puginier C."/>
            <person name="Libourel C."/>
            <person name="Otte J."/>
            <person name="Skaloud P."/>
            <person name="Haon M."/>
            <person name="Grisel S."/>
            <person name="Petersen M."/>
            <person name="Berrin J.G."/>
            <person name="Delaux P.M."/>
            <person name="Dal Grande F."/>
            <person name="Keller J."/>
        </authorList>
    </citation>
    <scope>NUCLEOTIDE SEQUENCE [LARGE SCALE GENOMIC DNA]</scope>
    <source>
        <strain evidence="2 3">SAG 2523</strain>
    </source>
</reference>
<dbReference type="InterPro" id="IPR051702">
    <property type="entry name" value="SH3_domain_YSC84-like"/>
</dbReference>
<dbReference type="PANTHER" id="PTHR15629">
    <property type="entry name" value="SH3YL1 PROTEIN"/>
    <property type="match status" value="1"/>
</dbReference>
<dbReference type="GO" id="GO:0035091">
    <property type="term" value="F:phosphatidylinositol binding"/>
    <property type="evidence" value="ECO:0007669"/>
    <property type="project" value="TreeGrafter"/>
</dbReference>
<evidence type="ECO:0000313" key="2">
    <source>
        <dbReference type="EMBL" id="KAK9863037.1"/>
    </source>
</evidence>
<dbReference type="EMBL" id="JALJOV010000524">
    <property type="protein sequence ID" value="KAK9863037.1"/>
    <property type="molecule type" value="Genomic_DNA"/>
</dbReference>
<comment type="caution">
    <text evidence="2">The sequence shown here is derived from an EMBL/GenBank/DDBJ whole genome shotgun (WGS) entry which is preliminary data.</text>
</comment>
<dbReference type="PANTHER" id="PTHR15629:SF2">
    <property type="entry name" value="SH3 DOMAIN-CONTAINING YSC84-LIKE PROTEIN 1"/>
    <property type="match status" value="1"/>
</dbReference>
<organism evidence="2 3">
    <name type="scientific">Apatococcus fuscideae</name>
    <dbReference type="NCBI Taxonomy" id="2026836"/>
    <lineage>
        <taxon>Eukaryota</taxon>
        <taxon>Viridiplantae</taxon>
        <taxon>Chlorophyta</taxon>
        <taxon>core chlorophytes</taxon>
        <taxon>Trebouxiophyceae</taxon>
        <taxon>Chlorellales</taxon>
        <taxon>Chlorellaceae</taxon>
        <taxon>Apatococcus</taxon>
    </lineage>
</organism>
<name>A0AAW1T001_9CHLO</name>
<proteinExistence type="predicted"/>